<dbReference type="PANTHER" id="PTHR24356:SF418">
    <property type="entry name" value="SERINE_THREONINE-PROTEIN KINASE WARTS"/>
    <property type="match status" value="1"/>
</dbReference>
<accession>A0AAD9KSU8</accession>
<dbReference type="GO" id="GO:0009966">
    <property type="term" value="P:regulation of signal transduction"/>
    <property type="evidence" value="ECO:0007669"/>
    <property type="project" value="UniProtKB-ARBA"/>
</dbReference>
<evidence type="ECO:0000313" key="21">
    <source>
        <dbReference type="Proteomes" id="UP001209878"/>
    </source>
</evidence>
<dbReference type="SMART" id="SM00220">
    <property type="entry name" value="S_TKc"/>
    <property type="match status" value="1"/>
</dbReference>
<dbReference type="Gene3D" id="3.30.200.20">
    <property type="entry name" value="Phosphorylase Kinase, domain 1"/>
    <property type="match status" value="1"/>
</dbReference>
<reference evidence="20" key="1">
    <citation type="journal article" date="2023" name="Mol. Biol. Evol.">
        <title>Third-Generation Sequencing Reveals the Adaptive Role of the Epigenome in Three Deep-Sea Polychaetes.</title>
        <authorList>
            <person name="Perez M."/>
            <person name="Aroh O."/>
            <person name="Sun Y."/>
            <person name="Lan Y."/>
            <person name="Juniper S.K."/>
            <person name="Young C.R."/>
            <person name="Angers B."/>
            <person name="Qian P.Y."/>
        </authorList>
    </citation>
    <scope>NUCLEOTIDE SEQUENCE</scope>
    <source>
        <strain evidence="20">R07B-5</strain>
    </source>
</reference>
<feature type="compositionally biased region" description="Basic and acidic residues" evidence="18">
    <location>
        <begin position="974"/>
        <end position="997"/>
    </location>
</feature>
<dbReference type="GO" id="GO:0005813">
    <property type="term" value="C:centrosome"/>
    <property type="evidence" value="ECO:0007669"/>
    <property type="project" value="UniProtKB-SubCell"/>
</dbReference>
<dbReference type="PANTHER" id="PTHR24356">
    <property type="entry name" value="SERINE/THREONINE-PROTEIN KINASE"/>
    <property type="match status" value="1"/>
</dbReference>
<dbReference type="GO" id="GO:0046620">
    <property type="term" value="P:regulation of organ growth"/>
    <property type="evidence" value="ECO:0007669"/>
    <property type="project" value="TreeGrafter"/>
</dbReference>
<evidence type="ECO:0000256" key="10">
    <source>
        <dbReference type="ARBA" id="ARBA00022741"/>
    </source>
</evidence>
<dbReference type="Proteomes" id="UP001209878">
    <property type="component" value="Unassembled WGS sequence"/>
</dbReference>
<dbReference type="GO" id="GO:0048731">
    <property type="term" value="P:system development"/>
    <property type="evidence" value="ECO:0007669"/>
    <property type="project" value="UniProtKB-ARBA"/>
</dbReference>
<comment type="catalytic activity">
    <reaction evidence="16">
        <text>L-seryl-[protein] + ATP = O-phospho-L-seryl-[protein] + ADP + H(+)</text>
        <dbReference type="Rhea" id="RHEA:17989"/>
        <dbReference type="Rhea" id="RHEA-COMP:9863"/>
        <dbReference type="Rhea" id="RHEA-COMP:11604"/>
        <dbReference type="ChEBI" id="CHEBI:15378"/>
        <dbReference type="ChEBI" id="CHEBI:29999"/>
        <dbReference type="ChEBI" id="CHEBI:30616"/>
        <dbReference type="ChEBI" id="CHEBI:83421"/>
        <dbReference type="ChEBI" id="CHEBI:456216"/>
        <dbReference type="EC" id="2.7.11.1"/>
    </reaction>
</comment>
<dbReference type="AlphaFoldDB" id="A0AAD9KSU8"/>
<comment type="similarity">
    <text evidence="3">Belongs to the protein kinase superfamily. AGC Ser/Thr protein kinase family.</text>
</comment>
<dbReference type="Gene3D" id="1.10.510.10">
    <property type="entry name" value="Transferase(Phosphotransferase) domain 1"/>
    <property type="match status" value="1"/>
</dbReference>
<dbReference type="GO" id="GO:0005524">
    <property type="term" value="F:ATP binding"/>
    <property type="evidence" value="ECO:0007669"/>
    <property type="project" value="UniProtKB-UniRule"/>
</dbReference>
<dbReference type="CDD" id="cd05598">
    <property type="entry name" value="STKc_LATS"/>
    <property type="match status" value="1"/>
</dbReference>
<dbReference type="FunFam" id="1.10.510.10:FF:000199">
    <property type="entry name" value="Non-specific serine/threonine protein kinase"/>
    <property type="match status" value="1"/>
</dbReference>
<dbReference type="InterPro" id="IPR011009">
    <property type="entry name" value="Kinase-like_dom_sf"/>
</dbReference>
<dbReference type="GO" id="GO:0046872">
    <property type="term" value="F:metal ion binding"/>
    <property type="evidence" value="ECO:0007669"/>
    <property type="project" value="UniProtKB-KW"/>
</dbReference>
<evidence type="ECO:0000256" key="12">
    <source>
        <dbReference type="ARBA" id="ARBA00022840"/>
    </source>
</evidence>
<organism evidence="20 21">
    <name type="scientific">Ridgeia piscesae</name>
    <name type="common">Tubeworm</name>
    <dbReference type="NCBI Taxonomy" id="27915"/>
    <lineage>
        <taxon>Eukaryota</taxon>
        <taxon>Metazoa</taxon>
        <taxon>Spiralia</taxon>
        <taxon>Lophotrochozoa</taxon>
        <taxon>Annelida</taxon>
        <taxon>Polychaeta</taxon>
        <taxon>Sedentaria</taxon>
        <taxon>Canalipalpata</taxon>
        <taxon>Sabellida</taxon>
        <taxon>Siboglinidae</taxon>
        <taxon>Ridgeia</taxon>
    </lineage>
</organism>
<feature type="domain" description="Protein kinase" evidence="19">
    <location>
        <begin position="643"/>
        <end position="940"/>
    </location>
</feature>
<keyword evidence="11" id="KW-0418">Kinase</keyword>
<keyword evidence="7" id="KW-0597">Phosphoprotein</keyword>
<comment type="caution">
    <text evidence="20">The sequence shown here is derived from an EMBL/GenBank/DDBJ whole genome shotgun (WGS) entry which is preliminary data.</text>
</comment>
<dbReference type="InterPro" id="IPR017441">
    <property type="entry name" value="Protein_kinase_ATP_BS"/>
</dbReference>
<gene>
    <name evidence="20" type="ORF">NP493_621g01034</name>
</gene>
<evidence type="ECO:0000256" key="13">
    <source>
        <dbReference type="ARBA" id="ARBA00022842"/>
    </source>
</evidence>
<comment type="catalytic activity">
    <reaction evidence="15">
        <text>L-threonyl-[protein] + ATP = O-phospho-L-threonyl-[protein] + ADP + H(+)</text>
        <dbReference type="Rhea" id="RHEA:46608"/>
        <dbReference type="Rhea" id="RHEA-COMP:11060"/>
        <dbReference type="Rhea" id="RHEA-COMP:11605"/>
        <dbReference type="ChEBI" id="CHEBI:15378"/>
        <dbReference type="ChEBI" id="CHEBI:30013"/>
        <dbReference type="ChEBI" id="CHEBI:30616"/>
        <dbReference type="ChEBI" id="CHEBI:61977"/>
        <dbReference type="ChEBI" id="CHEBI:456216"/>
        <dbReference type="EC" id="2.7.11.1"/>
    </reaction>
</comment>
<evidence type="ECO:0000256" key="9">
    <source>
        <dbReference type="ARBA" id="ARBA00022723"/>
    </source>
</evidence>
<dbReference type="GO" id="GO:0005737">
    <property type="term" value="C:cytoplasm"/>
    <property type="evidence" value="ECO:0007669"/>
    <property type="project" value="UniProtKB-ARBA"/>
</dbReference>
<dbReference type="Pfam" id="PF00069">
    <property type="entry name" value="Pkinase"/>
    <property type="match status" value="2"/>
</dbReference>
<sequence>MCTPVLFAALGTYGLKVNRKPSFEEKYSTASSPGNSENSSCRSESPTTHCYHLDRQTPPPLPPRGVPPRVPQYGDQYQLYQQQVAVSPGHVQTMIRRMSPAQVQRDSNGRMHGVPPGGMYSMSSQVGGGRQPVIMHSPQSVASPSQPHPHLTTTVLQGGSYSDGGNTYVMSAGHSTPAHLYTQPPAYLQVVHGTAGQSLSNGTHDPSSRVIGLCVDAHSPLSSHSPSPAPMSLPSQMLTEQSRAQTPKPMPVRAWGAVQPPIFMQQVKSREVQKPKLQTATAPPPVLLDSHTEQYALDQQQPNYISSVHAQVNPPGGAPAGWGNGYGQAAGGQGVQFDITRRASTQSAYGGLTSSQLQSLAGQHAGRTIQFHVQPHGGSTPMQLRQQGVVNAPMQGMPGPYTPNSTPQSESPVPRTWNQSPMSVISNTSTPSSNSDIPDKPPPPYPGRHTSSQQTRSQQQQHLQLQQQQQMQQQQLQQQHQLQQLQLQLQQTHMMERAAAVATNCSIAIKTDKQFDQASETSDDVSVALEHEGSGEATNEHGKHMCTSPKPERRADARRKDAERCETQLRAFSPQAYKFYMEQHVENVLKSHQQRVTRRVQLQQEMTKVGLSDDAQQQMRKMLQQKESNYLRLKRAKLDKDMFKKIKRLGVGAFGEVALVRKRDTDQLYAMKTLRKDDVLQRNQVAHVKAERDILAEADNEWVVKLYYSFQDKDNLYFVMEYIPGGDLMSLLIKLGIFEEPLACFYIAELVLAIESVHKMGFIHRDIKPDNILIDKDGHIKLTDFGLCTGFRWTHNSKYYQKGNHMRQDSMDPNMNWDKELLKPLERRKLRHQRCLAHSLVGTPNYIAPEVLLRSGYTSSCDWWSVGVILYEMLVGQPPFLAQQPHETQMKVISWESSLRIPEEANLSPAAGNLILGLCCGPEERLGCSGAQEVKAHPFFAEINFAGLRQQAALHIPKIRHATDTSNFDSISYDEPHDSASDDSSKKEPSGENGKHPEHAFLEFTFRRFFDDGGHVVASKMQDPETNSPIFV</sequence>
<dbReference type="EMBL" id="JAODUO010000621">
    <property type="protein sequence ID" value="KAK2177034.1"/>
    <property type="molecule type" value="Genomic_DNA"/>
</dbReference>
<dbReference type="CDD" id="cd21778">
    <property type="entry name" value="MobB_LATS1"/>
    <property type="match status" value="1"/>
</dbReference>
<evidence type="ECO:0000256" key="1">
    <source>
        <dbReference type="ARBA" id="ARBA00001946"/>
    </source>
</evidence>
<feature type="region of interest" description="Disordered" evidence="18">
    <location>
        <begin position="392"/>
        <end position="466"/>
    </location>
</feature>
<evidence type="ECO:0000256" key="5">
    <source>
        <dbReference type="ARBA" id="ARBA00022490"/>
    </source>
</evidence>
<evidence type="ECO:0000313" key="20">
    <source>
        <dbReference type="EMBL" id="KAK2177034.1"/>
    </source>
</evidence>
<dbReference type="FunFam" id="3.30.200.20:FF:000391">
    <property type="entry name" value="Large tumor suppressor kinase 1"/>
    <property type="match status" value="1"/>
</dbReference>
<feature type="region of interest" description="Disordered" evidence="18">
    <location>
        <begin position="533"/>
        <end position="561"/>
    </location>
</feature>
<feature type="compositionally biased region" description="Polar residues" evidence="18">
    <location>
        <begin position="402"/>
        <end position="430"/>
    </location>
</feature>
<dbReference type="GO" id="GO:0042308">
    <property type="term" value="P:negative regulation of protein import into nucleus"/>
    <property type="evidence" value="ECO:0007669"/>
    <property type="project" value="UniProtKB-ARBA"/>
</dbReference>
<keyword evidence="9" id="KW-0479">Metal-binding</keyword>
<evidence type="ECO:0000256" key="17">
    <source>
        <dbReference type="PROSITE-ProRule" id="PRU10141"/>
    </source>
</evidence>
<dbReference type="GO" id="GO:0009653">
    <property type="term" value="P:anatomical structure morphogenesis"/>
    <property type="evidence" value="ECO:0007669"/>
    <property type="project" value="UniProtKB-ARBA"/>
</dbReference>
<keyword evidence="21" id="KW-1185">Reference proteome</keyword>
<feature type="region of interest" description="Disordered" evidence="18">
    <location>
        <begin position="23"/>
        <end position="69"/>
    </location>
</feature>
<evidence type="ECO:0000256" key="11">
    <source>
        <dbReference type="ARBA" id="ARBA00022777"/>
    </source>
</evidence>
<comment type="subcellular location">
    <subcellularLocation>
        <location evidence="2">Cytoplasm</location>
        <location evidence="2">Cytoskeleton</location>
        <location evidence="2">Microtubule organizing center</location>
        <location evidence="2">Centrosome</location>
    </subcellularLocation>
</comment>
<protein>
    <recommendedName>
        <fullName evidence="4">non-specific serine/threonine protein kinase</fullName>
        <ecNumber evidence="4">2.7.11.1</ecNumber>
    </recommendedName>
</protein>
<keyword evidence="6" id="KW-0723">Serine/threonine-protein kinase</keyword>
<name>A0AAD9KSU8_RIDPI</name>
<dbReference type="GO" id="GO:0071944">
    <property type="term" value="C:cell periphery"/>
    <property type="evidence" value="ECO:0007669"/>
    <property type="project" value="UniProtKB-ARBA"/>
</dbReference>
<comment type="cofactor">
    <cofactor evidence="1">
        <name>Mg(2+)</name>
        <dbReference type="ChEBI" id="CHEBI:18420"/>
    </cofactor>
</comment>
<evidence type="ECO:0000256" key="16">
    <source>
        <dbReference type="ARBA" id="ARBA00048679"/>
    </source>
</evidence>
<evidence type="ECO:0000256" key="4">
    <source>
        <dbReference type="ARBA" id="ARBA00012513"/>
    </source>
</evidence>
<evidence type="ECO:0000256" key="8">
    <source>
        <dbReference type="ARBA" id="ARBA00022679"/>
    </source>
</evidence>
<feature type="region of interest" description="Disordered" evidence="18">
    <location>
        <begin position="967"/>
        <end position="997"/>
    </location>
</feature>
<dbReference type="GO" id="GO:0045177">
    <property type="term" value="C:apical part of cell"/>
    <property type="evidence" value="ECO:0007669"/>
    <property type="project" value="UniProtKB-ARBA"/>
</dbReference>
<dbReference type="InterPro" id="IPR050236">
    <property type="entry name" value="Ser_Thr_kinase_AGC"/>
</dbReference>
<dbReference type="EC" id="2.7.11.1" evidence="4"/>
<evidence type="ECO:0000256" key="2">
    <source>
        <dbReference type="ARBA" id="ARBA00004300"/>
    </source>
</evidence>
<feature type="compositionally biased region" description="Basic and acidic residues" evidence="18">
    <location>
        <begin position="550"/>
        <end position="561"/>
    </location>
</feature>
<dbReference type="GO" id="GO:0000082">
    <property type="term" value="P:G1/S transition of mitotic cell cycle"/>
    <property type="evidence" value="ECO:0007669"/>
    <property type="project" value="TreeGrafter"/>
</dbReference>
<evidence type="ECO:0000256" key="14">
    <source>
        <dbReference type="ARBA" id="ARBA00023212"/>
    </source>
</evidence>
<feature type="compositionally biased region" description="Pro residues" evidence="18">
    <location>
        <begin position="57"/>
        <end position="69"/>
    </location>
</feature>
<feature type="compositionally biased region" description="Polar residues" evidence="18">
    <location>
        <begin position="28"/>
        <end position="48"/>
    </location>
</feature>
<keyword evidence="12 17" id="KW-0067">ATP-binding</keyword>
<keyword evidence="5" id="KW-0963">Cytoplasm</keyword>
<dbReference type="GO" id="GO:0035329">
    <property type="term" value="P:hippo signaling"/>
    <property type="evidence" value="ECO:0007669"/>
    <property type="project" value="UniProtKB-ARBA"/>
</dbReference>
<evidence type="ECO:0000256" key="3">
    <source>
        <dbReference type="ARBA" id="ARBA00009903"/>
    </source>
</evidence>
<keyword evidence="13" id="KW-0460">Magnesium</keyword>
<dbReference type="PROSITE" id="PS00107">
    <property type="entry name" value="PROTEIN_KINASE_ATP"/>
    <property type="match status" value="1"/>
</dbReference>
<dbReference type="PROSITE" id="PS50011">
    <property type="entry name" value="PROTEIN_KINASE_DOM"/>
    <property type="match status" value="1"/>
</dbReference>
<dbReference type="SUPFAM" id="SSF56112">
    <property type="entry name" value="Protein kinase-like (PK-like)"/>
    <property type="match status" value="1"/>
</dbReference>
<dbReference type="InterPro" id="IPR008271">
    <property type="entry name" value="Ser/Thr_kinase_AS"/>
</dbReference>
<feature type="compositionally biased region" description="Basic and acidic residues" evidence="18">
    <location>
        <begin position="533"/>
        <end position="543"/>
    </location>
</feature>
<evidence type="ECO:0000259" key="19">
    <source>
        <dbReference type="PROSITE" id="PS50011"/>
    </source>
</evidence>
<dbReference type="FunFam" id="1.10.510.10:FF:000086">
    <property type="entry name" value="Non-specific serine/threonine protein kinase"/>
    <property type="match status" value="1"/>
</dbReference>
<evidence type="ECO:0000256" key="18">
    <source>
        <dbReference type="SAM" id="MobiDB-lite"/>
    </source>
</evidence>
<keyword evidence="14" id="KW-0206">Cytoskeleton</keyword>
<dbReference type="GO" id="GO:0043065">
    <property type="term" value="P:positive regulation of apoptotic process"/>
    <property type="evidence" value="ECO:0007669"/>
    <property type="project" value="TreeGrafter"/>
</dbReference>
<evidence type="ECO:0000256" key="15">
    <source>
        <dbReference type="ARBA" id="ARBA00047899"/>
    </source>
</evidence>
<evidence type="ECO:0000256" key="7">
    <source>
        <dbReference type="ARBA" id="ARBA00022553"/>
    </source>
</evidence>
<feature type="binding site" evidence="17">
    <location>
        <position position="672"/>
    </location>
    <ligand>
        <name>ATP</name>
        <dbReference type="ChEBI" id="CHEBI:30616"/>
    </ligand>
</feature>
<dbReference type="InterPro" id="IPR000719">
    <property type="entry name" value="Prot_kinase_dom"/>
</dbReference>
<dbReference type="PROSITE" id="PS00108">
    <property type="entry name" value="PROTEIN_KINASE_ST"/>
    <property type="match status" value="1"/>
</dbReference>
<dbReference type="InterPro" id="IPR049761">
    <property type="entry name" value="LATS1-like_MobB"/>
</dbReference>
<proteinExistence type="inferred from homology"/>
<keyword evidence="8" id="KW-0808">Transferase</keyword>
<evidence type="ECO:0000256" key="6">
    <source>
        <dbReference type="ARBA" id="ARBA00022527"/>
    </source>
</evidence>
<keyword evidence="10 17" id="KW-0547">Nucleotide-binding</keyword>
<dbReference type="GO" id="GO:0004674">
    <property type="term" value="F:protein serine/threonine kinase activity"/>
    <property type="evidence" value="ECO:0007669"/>
    <property type="project" value="UniProtKB-KW"/>
</dbReference>